<dbReference type="RefSeq" id="WP_219353231.1">
    <property type="nucleotide sequence ID" value="NZ_CBFGPT010000006.1"/>
</dbReference>
<protein>
    <recommendedName>
        <fullName evidence="4">Peptidase</fullName>
    </recommendedName>
</protein>
<evidence type="ECO:0008006" key="4">
    <source>
        <dbReference type="Google" id="ProtNLM"/>
    </source>
</evidence>
<accession>A0ABX8TI49</accession>
<name>A0ABX8TI49_9CAUL</name>
<keyword evidence="3" id="KW-1185">Reference proteome</keyword>
<dbReference type="GeneID" id="94373640"/>
<dbReference type="EMBL" id="CP080034">
    <property type="protein sequence ID" value="QYC10467.1"/>
    <property type="molecule type" value="Genomic_DNA"/>
</dbReference>
<evidence type="ECO:0000313" key="2">
    <source>
        <dbReference type="EMBL" id="QYC10467.1"/>
    </source>
</evidence>
<organism evidence="2 3">
    <name type="scientific">Brevundimonas nasdae</name>
    <dbReference type="NCBI Taxonomy" id="172043"/>
    <lineage>
        <taxon>Bacteria</taxon>
        <taxon>Pseudomonadati</taxon>
        <taxon>Pseudomonadota</taxon>
        <taxon>Alphaproteobacteria</taxon>
        <taxon>Caulobacterales</taxon>
        <taxon>Caulobacteraceae</taxon>
        <taxon>Brevundimonas</taxon>
    </lineage>
</organism>
<feature type="chain" id="PRO_5046170224" description="Peptidase" evidence="1">
    <location>
        <begin position="22"/>
        <end position="305"/>
    </location>
</feature>
<feature type="signal peptide" evidence="1">
    <location>
        <begin position="1"/>
        <end position="21"/>
    </location>
</feature>
<sequence>MKTIAIVTAAAMLLTPGVSLAQKSGGRPDASLEPNYGTVTLRNGFTPDPYTKEMLAGGSVQASSVKSGCEGLVSAAPDLQVNYRAGSSDLTFKLTASEDTTLLISSPNGRWYCDDDSGGDLDPLITISSPTSGRYNVWVGTYNDSMVQSTLMVSELGADALVSGGEDHSDSDGPDVDLTPNYGSVNLRAGFTPDPYTKQILAGGSIPAARAKSGCVGNVSAAPDFQVFYDRAGDADLTFKNISDSDTTLLVNTPNGRFYCDDDSGGDLNPKVTITNPQNGRYDIWVGTYGDDMVQSTLQVTELDD</sequence>
<keyword evidence="1" id="KW-0732">Signal</keyword>
<reference evidence="2 3" key="1">
    <citation type="submission" date="2021-07" db="EMBL/GenBank/DDBJ databases">
        <title>Isolation and characterization of bacteria from a gold mining with a capacity of golden bioaccumulation.</title>
        <authorList>
            <person name="Yang X.J."/>
        </authorList>
    </citation>
    <scope>NUCLEOTIDE SEQUENCE [LARGE SCALE GENOMIC DNA]</scope>
    <source>
        <strain evidence="2 3">Au29</strain>
    </source>
</reference>
<gene>
    <name evidence="2" type="ORF">KWG56_00080</name>
</gene>
<proteinExistence type="predicted"/>
<evidence type="ECO:0000313" key="3">
    <source>
        <dbReference type="Proteomes" id="UP000824334"/>
    </source>
</evidence>
<dbReference type="Proteomes" id="UP000824334">
    <property type="component" value="Chromosome"/>
</dbReference>
<evidence type="ECO:0000256" key="1">
    <source>
        <dbReference type="SAM" id="SignalP"/>
    </source>
</evidence>